<sequence>MYIALSDEEHAALSMVAERQHLATGAWAAQTLLAAAYGTTRADHVELRELLEAVLQARGQAQRIGVNLNQAVAALNSGELTPTLRWYARAAAQTVGKLDDLAQDLQRRLP</sequence>
<accession>A0ABN2YGV4</accession>
<dbReference type="EMBL" id="BAAAMR010000010">
    <property type="protein sequence ID" value="GAA2127218.1"/>
    <property type="molecule type" value="Genomic_DNA"/>
</dbReference>
<evidence type="ECO:0008006" key="3">
    <source>
        <dbReference type="Google" id="ProtNLM"/>
    </source>
</evidence>
<gene>
    <name evidence="1" type="ORF">GCM10009727_16840</name>
</gene>
<evidence type="ECO:0000313" key="1">
    <source>
        <dbReference type="EMBL" id="GAA2127218.1"/>
    </source>
</evidence>
<name>A0ABN2YGV4_9ACTN</name>
<evidence type="ECO:0000313" key="2">
    <source>
        <dbReference type="Proteomes" id="UP001501020"/>
    </source>
</evidence>
<keyword evidence="2" id="KW-1185">Reference proteome</keyword>
<dbReference type="Proteomes" id="UP001501020">
    <property type="component" value="Unassembled WGS sequence"/>
</dbReference>
<dbReference type="RefSeq" id="WP_344263300.1">
    <property type="nucleotide sequence ID" value="NZ_BAAAMR010000010.1"/>
</dbReference>
<comment type="caution">
    <text evidence="1">The sequence shown here is derived from an EMBL/GenBank/DDBJ whole genome shotgun (WGS) entry which is preliminary data.</text>
</comment>
<reference evidence="1 2" key="1">
    <citation type="journal article" date="2019" name="Int. J. Syst. Evol. Microbiol.">
        <title>The Global Catalogue of Microorganisms (GCM) 10K type strain sequencing project: providing services to taxonomists for standard genome sequencing and annotation.</title>
        <authorList>
            <consortium name="The Broad Institute Genomics Platform"/>
            <consortium name="The Broad Institute Genome Sequencing Center for Infectious Disease"/>
            <person name="Wu L."/>
            <person name="Ma J."/>
        </authorList>
    </citation>
    <scope>NUCLEOTIDE SEQUENCE [LARGE SCALE GENOMIC DNA]</scope>
    <source>
        <strain evidence="1 2">JCM 13850</strain>
    </source>
</reference>
<organism evidence="1 2">
    <name type="scientific">Actinomadura napierensis</name>
    <dbReference type="NCBI Taxonomy" id="267854"/>
    <lineage>
        <taxon>Bacteria</taxon>
        <taxon>Bacillati</taxon>
        <taxon>Actinomycetota</taxon>
        <taxon>Actinomycetes</taxon>
        <taxon>Streptosporangiales</taxon>
        <taxon>Thermomonosporaceae</taxon>
        <taxon>Actinomadura</taxon>
    </lineage>
</organism>
<protein>
    <recommendedName>
        <fullName evidence="3">MobC family plasmid mobilization relaxosome protein</fullName>
    </recommendedName>
</protein>
<proteinExistence type="predicted"/>